<sequence>MHTRNPRGVTRSLQASRVGTRYLIEGQGTDGGGVRVWSCRVGNTAVESAISLCNKELEFVNSTVFLGITLDNRLQWCPHINHGVCSRIHPRWRSASQELSTTVTTITMTKTGTDGLAVLFKVQSVRVSGAKRLLSYREKLLKNPQHAEEHHELSQKHTITAIRGVNRRTYETGQCIQGLPSPSCKLSILRPVAAPALAAPSGLPRTMFGPFFFITPLTFVREDSATATSGDEVREATFEL</sequence>
<organism evidence="1 2">
    <name type="scientific">Eumeta variegata</name>
    <name type="common">Bagworm moth</name>
    <name type="synonym">Eumeta japonica</name>
    <dbReference type="NCBI Taxonomy" id="151549"/>
    <lineage>
        <taxon>Eukaryota</taxon>
        <taxon>Metazoa</taxon>
        <taxon>Ecdysozoa</taxon>
        <taxon>Arthropoda</taxon>
        <taxon>Hexapoda</taxon>
        <taxon>Insecta</taxon>
        <taxon>Pterygota</taxon>
        <taxon>Neoptera</taxon>
        <taxon>Endopterygota</taxon>
        <taxon>Lepidoptera</taxon>
        <taxon>Glossata</taxon>
        <taxon>Ditrysia</taxon>
        <taxon>Tineoidea</taxon>
        <taxon>Psychidae</taxon>
        <taxon>Oiketicinae</taxon>
        <taxon>Eumeta</taxon>
    </lineage>
</organism>
<protein>
    <submittedName>
        <fullName evidence="1">Uncharacterized protein</fullName>
    </submittedName>
</protein>
<proteinExistence type="predicted"/>
<evidence type="ECO:0000313" key="1">
    <source>
        <dbReference type="EMBL" id="GBP30912.1"/>
    </source>
</evidence>
<accession>A0A4C1UY84</accession>
<gene>
    <name evidence="1" type="ORF">EVAR_28552_1</name>
</gene>
<comment type="caution">
    <text evidence="1">The sequence shown here is derived from an EMBL/GenBank/DDBJ whole genome shotgun (WGS) entry which is preliminary data.</text>
</comment>
<dbReference type="Proteomes" id="UP000299102">
    <property type="component" value="Unassembled WGS sequence"/>
</dbReference>
<evidence type="ECO:0000313" key="2">
    <source>
        <dbReference type="Proteomes" id="UP000299102"/>
    </source>
</evidence>
<dbReference type="EMBL" id="BGZK01000239">
    <property type="protein sequence ID" value="GBP30912.1"/>
    <property type="molecule type" value="Genomic_DNA"/>
</dbReference>
<reference evidence="1 2" key="1">
    <citation type="journal article" date="2019" name="Commun. Biol.">
        <title>The bagworm genome reveals a unique fibroin gene that provides high tensile strength.</title>
        <authorList>
            <person name="Kono N."/>
            <person name="Nakamura H."/>
            <person name="Ohtoshi R."/>
            <person name="Tomita M."/>
            <person name="Numata K."/>
            <person name="Arakawa K."/>
        </authorList>
    </citation>
    <scope>NUCLEOTIDE SEQUENCE [LARGE SCALE GENOMIC DNA]</scope>
</reference>
<name>A0A4C1UY84_EUMVA</name>
<keyword evidence="2" id="KW-1185">Reference proteome</keyword>
<dbReference type="AlphaFoldDB" id="A0A4C1UY84"/>
<dbReference type="OrthoDB" id="445826at2759"/>